<evidence type="ECO:0000313" key="1">
    <source>
        <dbReference type="Ensembl" id="ENSMUNP00000025520.1"/>
    </source>
</evidence>
<name>A0A8V5GN38_MELUD</name>
<evidence type="ECO:0000313" key="2">
    <source>
        <dbReference type="Proteomes" id="UP000694405"/>
    </source>
</evidence>
<reference evidence="1" key="1">
    <citation type="submission" date="2020-03" db="EMBL/GenBank/DDBJ databases">
        <title>Melopsittacus undulatus (budgerigar) genome, bMelUnd1, maternal haplotype with Z.</title>
        <authorList>
            <person name="Gedman G."/>
            <person name="Mountcastle J."/>
            <person name="Haase B."/>
            <person name="Formenti G."/>
            <person name="Wright T."/>
            <person name="Apodaca J."/>
            <person name="Pelan S."/>
            <person name="Chow W."/>
            <person name="Rhie A."/>
            <person name="Howe K."/>
            <person name="Fedrigo O."/>
            <person name="Jarvis E.D."/>
        </authorList>
    </citation>
    <scope>NUCLEOTIDE SEQUENCE [LARGE SCALE GENOMIC DNA]</scope>
</reference>
<sequence>QPGPDWMQSLHVPTLILGHSMAKAENREKMGLAIWVLSLFHCWAHLWSAALAPRSPSAAEGSGHRTSSVRQAEHPCEHLVPQGREPPTLQKVSAEGGDPRGTSH</sequence>
<dbReference type="AlphaFoldDB" id="A0A8V5GN38"/>
<organism evidence="1 2">
    <name type="scientific">Melopsittacus undulatus</name>
    <name type="common">Budgerigar</name>
    <name type="synonym">Psittacus undulatus</name>
    <dbReference type="NCBI Taxonomy" id="13146"/>
    <lineage>
        <taxon>Eukaryota</taxon>
        <taxon>Metazoa</taxon>
        <taxon>Chordata</taxon>
        <taxon>Craniata</taxon>
        <taxon>Vertebrata</taxon>
        <taxon>Euteleostomi</taxon>
        <taxon>Archelosauria</taxon>
        <taxon>Archosauria</taxon>
        <taxon>Dinosauria</taxon>
        <taxon>Saurischia</taxon>
        <taxon>Theropoda</taxon>
        <taxon>Coelurosauria</taxon>
        <taxon>Aves</taxon>
        <taxon>Neognathae</taxon>
        <taxon>Neoaves</taxon>
        <taxon>Telluraves</taxon>
        <taxon>Australaves</taxon>
        <taxon>Psittaciformes</taxon>
        <taxon>Psittaculidae</taxon>
        <taxon>Melopsittacus</taxon>
    </lineage>
</organism>
<reference evidence="1" key="3">
    <citation type="submission" date="2025-09" db="UniProtKB">
        <authorList>
            <consortium name="Ensembl"/>
        </authorList>
    </citation>
    <scope>IDENTIFICATION</scope>
</reference>
<reference evidence="1" key="2">
    <citation type="submission" date="2025-08" db="UniProtKB">
        <authorList>
            <consortium name="Ensembl"/>
        </authorList>
    </citation>
    <scope>IDENTIFICATION</scope>
</reference>
<dbReference type="Proteomes" id="UP000694405">
    <property type="component" value="Chromosome 8"/>
</dbReference>
<accession>A0A8V5GN38</accession>
<keyword evidence="2" id="KW-1185">Reference proteome</keyword>
<dbReference type="Ensembl" id="ENSMUNT00000030045.1">
    <property type="protein sequence ID" value="ENSMUNP00000025520.1"/>
    <property type="gene ID" value="ENSMUNG00000017854.1"/>
</dbReference>
<proteinExistence type="predicted"/>
<protein>
    <submittedName>
        <fullName evidence="1">Uncharacterized protein</fullName>
    </submittedName>
</protein>